<organism evidence="1 2">
    <name type="scientific">Malikia spinosa</name>
    <dbReference type="NCBI Taxonomy" id="86180"/>
    <lineage>
        <taxon>Bacteria</taxon>
        <taxon>Pseudomonadati</taxon>
        <taxon>Pseudomonadota</taxon>
        <taxon>Betaproteobacteria</taxon>
        <taxon>Burkholderiales</taxon>
        <taxon>Comamonadaceae</taxon>
        <taxon>Malikia</taxon>
    </lineage>
</organism>
<evidence type="ECO:0000313" key="2">
    <source>
        <dbReference type="Proteomes" id="UP000481947"/>
    </source>
</evidence>
<dbReference type="InterPro" id="IPR002347">
    <property type="entry name" value="SDR_fam"/>
</dbReference>
<dbReference type="Pfam" id="PF00106">
    <property type="entry name" value="adh_short"/>
    <property type="match status" value="1"/>
</dbReference>
<dbReference type="PANTHER" id="PTHR45458:SF1">
    <property type="entry name" value="SHORT CHAIN DEHYDROGENASE"/>
    <property type="match status" value="1"/>
</dbReference>
<dbReference type="Proteomes" id="UP000481947">
    <property type="component" value="Unassembled WGS sequence"/>
</dbReference>
<dbReference type="EMBL" id="VYSB01000005">
    <property type="protein sequence ID" value="MYZ51766.1"/>
    <property type="molecule type" value="Genomic_DNA"/>
</dbReference>
<sequence length="231" mass="24291">MQSLRAGYSALVLGASGAIGQAFVTLLQSDPRCASVTALSRSSQPGFDLSDPASLERLALALADAGKFQLVIDATGALTLDGRGPEKRLDELDAQALLAAISVNAIGPALLLKQLLSRLASGERVIWAKLSARVGSLEDNRKGGWYGYRASKAALNMLLQTAAIEIARRRPLAVVAALQPGTVRSGLSQPFVGEQAQDPLESAGRLLRVLDALEPTGRAQFVDHAGQSIPW</sequence>
<reference evidence="1 2" key="1">
    <citation type="submission" date="2019-09" db="EMBL/GenBank/DDBJ databases">
        <title>Identification of Malikia spinosa a prominent benzene-, toluene-, and ethylbenzene-degrading bacterium: enrichment, isolation and whole genome sequencing.</title>
        <authorList>
            <person name="Tancsics A."/>
            <person name="Revesz F."/>
            <person name="Kriszt B."/>
        </authorList>
    </citation>
    <scope>NUCLEOTIDE SEQUENCE [LARGE SCALE GENOMIC DNA]</scope>
    <source>
        <strain evidence="1 2">AB6</strain>
    </source>
</reference>
<dbReference type="GO" id="GO:0016616">
    <property type="term" value="F:oxidoreductase activity, acting on the CH-OH group of donors, NAD or NADP as acceptor"/>
    <property type="evidence" value="ECO:0007669"/>
    <property type="project" value="TreeGrafter"/>
</dbReference>
<accession>A0A7C9JL22</accession>
<dbReference type="Gene3D" id="3.40.50.720">
    <property type="entry name" value="NAD(P)-binding Rossmann-like Domain"/>
    <property type="match status" value="1"/>
</dbReference>
<protein>
    <submittedName>
        <fullName evidence="1">SDR family NAD(P)-dependent oxidoreductase</fullName>
    </submittedName>
</protein>
<dbReference type="PANTHER" id="PTHR45458">
    <property type="entry name" value="SHORT-CHAIN DEHYDROGENASE/REDUCTASE SDR"/>
    <property type="match status" value="1"/>
</dbReference>
<gene>
    <name evidence="1" type="ORF">F5985_06355</name>
</gene>
<dbReference type="InterPro" id="IPR036291">
    <property type="entry name" value="NAD(P)-bd_dom_sf"/>
</dbReference>
<dbReference type="PRINTS" id="PR00081">
    <property type="entry name" value="GDHRDH"/>
</dbReference>
<evidence type="ECO:0000313" key="1">
    <source>
        <dbReference type="EMBL" id="MYZ51766.1"/>
    </source>
</evidence>
<dbReference type="InterPro" id="IPR052184">
    <property type="entry name" value="SDR_enzymes"/>
</dbReference>
<name>A0A7C9JL22_9BURK</name>
<dbReference type="SUPFAM" id="SSF51735">
    <property type="entry name" value="NAD(P)-binding Rossmann-fold domains"/>
    <property type="match status" value="1"/>
</dbReference>
<proteinExistence type="predicted"/>
<comment type="caution">
    <text evidence="1">The sequence shown here is derived from an EMBL/GenBank/DDBJ whole genome shotgun (WGS) entry which is preliminary data.</text>
</comment>
<dbReference type="AlphaFoldDB" id="A0A7C9JL22"/>